<name>A0A3P7NHY6_DIBLA</name>
<dbReference type="EMBL" id="UYRU01046281">
    <property type="protein sequence ID" value="VDN09049.1"/>
    <property type="molecule type" value="Genomic_DNA"/>
</dbReference>
<accession>A0A3P7NHY6</accession>
<proteinExistence type="predicted"/>
<protein>
    <submittedName>
        <fullName evidence="1">Uncharacterized protein</fullName>
    </submittedName>
</protein>
<gene>
    <name evidence="1" type="ORF">DILT_LOCUS4880</name>
</gene>
<sequence>METENSPSFQDFRGRNLAPPSQLQYSAEAAQMEMFRLPSVVGLDGPSLRSIEEYCEDDDLVRLQFVYKDPGALVPADIHQHDREHEIKKCRREDVTPLHSIRHCEGFGNRLVVRDARHHPILELTNHVDEVLEAADFPHEFPWSVTVSNAFVRSTKIF</sequence>
<dbReference type="AlphaFoldDB" id="A0A3P7NHY6"/>
<organism evidence="1 2">
    <name type="scientific">Dibothriocephalus latus</name>
    <name type="common">Fish tapeworm</name>
    <name type="synonym">Diphyllobothrium latum</name>
    <dbReference type="NCBI Taxonomy" id="60516"/>
    <lineage>
        <taxon>Eukaryota</taxon>
        <taxon>Metazoa</taxon>
        <taxon>Spiralia</taxon>
        <taxon>Lophotrochozoa</taxon>
        <taxon>Platyhelminthes</taxon>
        <taxon>Cestoda</taxon>
        <taxon>Eucestoda</taxon>
        <taxon>Diphyllobothriidea</taxon>
        <taxon>Diphyllobothriidae</taxon>
        <taxon>Dibothriocephalus</taxon>
    </lineage>
</organism>
<keyword evidence="2" id="KW-1185">Reference proteome</keyword>
<dbReference type="OrthoDB" id="6306159at2759"/>
<evidence type="ECO:0000313" key="2">
    <source>
        <dbReference type="Proteomes" id="UP000281553"/>
    </source>
</evidence>
<reference evidence="1 2" key="1">
    <citation type="submission" date="2018-11" db="EMBL/GenBank/DDBJ databases">
        <authorList>
            <consortium name="Pathogen Informatics"/>
        </authorList>
    </citation>
    <scope>NUCLEOTIDE SEQUENCE [LARGE SCALE GENOMIC DNA]</scope>
</reference>
<evidence type="ECO:0000313" key="1">
    <source>
        <dbReference type="EMBL" id="VDN09049.1"/>
    </source>
</evidence>
<dbReference type="Proteomes" id="UP000281553">
    <property type="component" value="Unassembled WGS sequence"/>
</dbReference>